<reference evidence="2" key="2">
    <citation type="submission" date="2021-04" db="EMBL/GenBank/DDBJ databases">
        <authorList>
            <person name="Gilroy R."/>
        </authorList>
    </citation>
    <scope>NUCLEOTIDE SEQUENCE</scope>
    <source>
        <strain evidence="2">ChiHjej11B10-19426</strain>
    </source>
</reference>
<protein>
    <recommendedName>
        <fullName evidence="4">Cadherin domain-containing protein</fullName>
    </recommendedName>
</protein>
<proteinExistence type="predicted"/>
<dbReference type="PROSITE" id="PS51257">
    <property type="entry name" value="PROKAR_LIPOPROTEIN"/>
    <property type="match status" value="1"/>
</dbReference>
<dbReference type="InterPro" id="IPR038081">
    <property type="entry name" value="CalX-like_sf"/>
</dbReference>
<evidence type="ECO:0000256" key="1">
    <source>
        <dbReference type="SAM" id="SignalP"/>
    </source>
</evidence>
<dbReference type="Gene3D" id="2.60.40.2030">
    <property type="match status" value="1"/>
</dbReference>
<sequence>MKYIKIAVMSLLAAAVFGSCTKKTVTPGPGTGVVGFTQTEVTMQETDGLTYIPIAVTGEPGGYPVTLKITAEGAENVNDVLLITSTDPYSSTTTLYIGEDANNTVNLQVAPAWRPDDNADYTITLTITDATGAAIGTASTCTIYIKNVQAVQYGQYTISGGQGSTPATWSMMISEGANGTYLMSNIFDSTETPVLVGEFNPETMELTFDGRINGKGTTNYFASTPYNNEILEEGQYMKYWLIQGGGNDGQEPVVFTVNDQYQISGTASTMVAVSMIYASDGQGGYLPTEDGTTYLGIMTGNTTATYEGEGIEDEYPFKKK</sequence>
<name>A0A9D2DEA0_9BACT</name>
<dbReference type="Proteomes" id="UP000824014">
    <property type="component" value="Unassembled WGS sequence"/>
</dbReference>
<feature type="chain" id="PRO_5039151874" description="Cadherin domain-containing protein" evidence="1">
    <location>
        <begin position="19"/>
        <end position="320"/>
    </location>
</feature>
<evidence type="ECO:0008006" key="4">
    <source>
        <dbReference type="Google" id="ProtNLM"/>
    </source>
</evidence>
<dbReference type="AlphaFoldDB" id="A0A9D2DEA0"/>
<gene>
    <name evidence="2" type="ORF">H9816_06285</name>
</gene>
<evidence type="ECO:0000313" key="3">
    <source>
        <dbReference type="Proteomes" id="UP000824014"/>
    </source>
</evidence>
<evidence type="ECO:0000313" key="2">
    <source>
        <dbReference type="EMBL" id="HIZ15501.1"/>
    </source>
</evidence>
<accession>A0A9D2DEA0</accession>
<dbReference type="EMBL" id="DXCC01000020">
    <property type="protein sequence ID" value="HIZ15501.1"/>
    <property type="molecule type" value="Genomic_DNA"/>
</dbReference>
<keyword evidence="1" id="KW-0732">Signal</keyword>
<feature type="signal peptide" evidence="1">
    <location>
        <begin position="1"/>
        <end position="18"/>
    </location>
</feature>
<organism evidence="2 3">
    <name type="scientific">Candidatus Tidjanibacter faecipullorum</name>
    <dbReference type="NCBI Taxonomy" id="2838766"/>
    <lineage>
        <taxon>Bacteria</taxon>
        <taxon>Pseudomonadati</taxon>
        <taxon>Bacteroidota</taxon>
        <taxon>Bacteroidia</taxon>
        <taxon>Bacteroidales</taxon>
        <taxon>Rikenellaceae</taxon>
        <taxon>Tidjanibacter</taxon>
    </lineage>
</organism>
<comment type="caution">
    <text evidence="2">The sequence shown here is derived from an EMBL/GenBank/DDBJ whole genome shotgun (WGS) entry which is preliminary data.</text>
</comment>
<reference evidence="2" key="1">
    <citation type="journal article" date="2021" name="PeerJ">
        <title>Extensive microbial diversity within the chicken gut microbiome revealed by metagenomics and culture.</title>
        <authorList>
            <person name="Gilroy R."/>
            <person name="Ravi A."/>
            <person name="Getino M."/>
            <person name="Pursley I."/>
            <person name="Horton D.L."/>
            <person name="Alikhan N.F."/>
            <person name="Baker D."/>
            <person name="Gharbi K."/>
            <person name="Hall N."/>
            <person name="Watson M."/>
            <person name="Adriaenssens E.M."/>
            <person name="Foster-Nyarko E."/>
            <person name="Jarju S."/>
            <person name="Secka A."/>
            <person name="Antonio M."/>
            <person name="Oren A."/>
            <person name="Chaudhuri R.R."/>
            <person name="La Ragione R."/>
            <person name="Hildebrand F."/>
            <person name="Pallen M.J."/>
        </authorList>
    </citation>
    <scope>NUCLEOTIDE SEQUENCE</scope>
    <source>
        <strain evidence="2">ChiHjej11B10-19426</strain>
    </source>
</reference>